<dbReference type="Proteomes" id="UP000293823">
    <property type="component" value="Unassembled WGS sequence"/>
</dbReference>
<evidence type="ECO:0000313" key="3">
    <source>
        <dbReference type="Proteomes" id="UP000293823"/>
    </source>
</evidence>
<dbReference type="Pfam" id="PF12770">
    <property type="entry name" value="CHAT"/>
    <property type="match status" value="1"/>
</dbReference>
<evidence type="ECO:0000259" key="1">
    <source>
        <dbReference type="Pfam" id="PF12770"/>
    </source>
</evidence>
<dbReference type="EMBL" id="PEJP01000052">
    <property type="protein sequence ID" value="RYO45675.1"/>
    <property type="molecule type" value="Genomic_DNA"/>
</dbReference>
<reference evidence="3" key="1">
    <citation type="journal article" date="2019" name="bioRxiv">
        <title>Genomics, evolutionary history and diagnostics of the Alternaria alternata species group including apple and Asian pear pathotypes.</title>
        <authorList>
            <person name="Armitage A.D."/>
            <person name="Cockerton H.M."/>
            <person name="Sreenivasaprasad S."/>
            <person name="Woodhall J.W."/>
            <person name="Lane C.R."/>
            <person name="Harrison R.J."/>
            <person name="Clarkson J.P."/>
        </authorList>
    </citation>
    <scope>NUCLEOTIDE SEQUENCE [LARGE SCALE GENOMIC DNA]</scope>
    <source>
        <strain evidence="3">RGR 97.0016</strain>
    </source>
</reference>
<keyword evidence="3" id="KW-1185">Reference proteome</keyword>
<name>A0A4Q4QQC1_9PLEO</name>
<sequence length="1354" mass="153314">MSVEQELPVILLRAIFDLLQGDFVSAKENLDSLSKDGLSLAQRPRWTFRKNVYSALLCVWRDFPPILQPCDLRGPALAMWMNRKEYDDGAHFLAACAQHEQEMSELDVLEYNVIRAICTSFYVIRAIRGLHGRPSDRDFDLSRHKRQYSRLLELFTKINRLIENSLHLNLPLIAAYLLRTQYDVARASGDPNADRFLDPMKSIYSALRDDVGLGQHCVIQGDNVISPDSTCPSVLNMVIIDSVDECGGDSTMHFTENEAFSGEFDNRSLSSKERIERLCSSSRVWYTKAKEHFSRAHSTRGLATSTFREACNQRMHGMQPQAIWGGSTHRGQISRLLAESNSMAQRCYDKQLEFLIEIHRLVHTQGSLDKRSKVHGVAHWARGRGNVVFALGLALFALRLGHYNRYIVGSATDIEGYEVCRQIIKEIKVFWGVWYLAMLAQFRARLSLGLRGAATIWVRHLRNNVHLIFEDIMTARVSGVGLHAIHWILKAVVDAEVLLGPTDNEASGLPDGAIQLILEHLLCNRFMLPYVCQAVTDLKYAAAITAYRRNIQDGELKAAQCALYDFLNESESVGNTSLKVILQKIDILYQAGESDRAEVSMSLHVSDNDMFTIIPPYHESSQGLVEAMSRSVRRCRLKSLEAIFLSCIKLRFWQRAVQLMLAIEEVSPGYFTSVTAYTELWPWQRCLYAGLVHESQGDFQEAYLYFLQGRVFLLEIAGKMTDDDFRLILAMNDATRLLGSAARRALLWKQDLPGCTTLGPTSNPAIDSSVFRIFTTTTHYTDMNDHFIESLVSLEAARPQYIWSDESGDVTPEQAEAQYKVELWKELMQKSHRSREEEVEFQTLHPLRERHLAVFHQTAHLRKKTAEFSLESVGSFFRSVPEDATVLYIFTTEDGCILMALDELKVRMAAFQPSATIAMLEKTVIMFVDAIKENNALATDFAGRILDNVLVKPLANCIAKRRHVIFVLSGILTRIPVSALRYDGDYLILKRQVSQVPSLRALHSLQSRRSLKLSQHKPIISVIARPGGPKDRWLPMAGIEASLIGRLFKKPAVNAEDVGREDFRRVFRESEFLHICTHGLQDADHPFNSQIILHDKFRVLDLLAVRGDVALVTFSACHSGAGHASDSGDIQGFSHAVLAAGAHAYLGALWKVNDVATMIHMWIFYCNFWIVQDKASFSEAWQTATRILYSLTTEKAIAQLEQFIEILDISEHGGTHLVGLAGRKEKRKLLGVIKSWKEGKDIINFKEPSIWAPFVMIGNASQRIWTEMQWFTRELLNYRQTKHDVSPEEFLAHFKSLKSKTLERKEAIQTGCWEGNDEAPVPKEFTYRPSDSLISTGGFEGRDEAPMPQPFALV</sequence>
<dbReference type="InterPro" id="IPR024983">
    <property type="entry name" value="CHAT_dom"/>
</dbReference>
<comment type="caution">
    <text evidence="2">The sequence shown here is derived from an EMBL/GenBank/DDBJ whole genome shotgun (WGS) entry which is preliminary data.</text>
</comment>
<evidence type="ECO:0000313" key="2">
    <source>
        <dbReference type="EMBL" id="RYO45675.1"/>
    </source>
</evidence>
<gene>
    <name evidence="2" type="ORF">AA0113_g10308</name>
</gene>
<proteinExistence type="predicted"/>
<organism evidence="2 3">
    <name type="scientific">Alternaria arborescens</name>
    <dbReference type="NCBI Taxonomy" id="156630"/>
    <lineage>
        <taxon>Eukaryota</taxon>
        <taxon>Fungi</taxon>
        <taxon>Dikarya</taxon>
        <taxon>Ascomycota</taxon>
        <taxon>Pezizomycotina</taxon>
        <taxon>Dothideomycetes</taxon>
        <taxon>Pleosporomycetidae</taxon>
        <taxon>Pleosporales</taxon>
        <taxon>Pleosporineae</taxon>
        <taxon>Pleosporaceae</taxon>
        <taxon>Alternaria</taxon>
        <taxon>Alternaria sect. Alternaria</taxon>
    </lineage>
</organism>
<dbReference type="OrthoDB" id="5040840at2759"/>
<accession>A0A4Q4QQC1</accession>
<feature type="domain" description="CHAT" evidence="1">
    <location>
        <begin position="943"/>
        <end position="1259"/>
    </location>
</feature>
<protein>
    <recommendedName>
        <fullName evidence="1">CHAT domain-containing protein</fullName>
    </recommendedName>
</protein>